<dbReference type="Pfam" id="PF02661">
    <property type="entry name" value="Fic"/>
    <property type="match status" value="1"/>
</dbReference>
<accession>A0ABU3V7C1</accession>
<dbReference type="PANTHER" id="PTHR13504">
    <property type="entry name" value="FIDO DOMAIN-CONTAINING PROTEIN DDB_G0283145"/>
    <property type="match status" value="1"/>
</dbReference>
<dbReference type="SUPFAM" id="SSF140931">
    <property type="entry name" value="Fic-like"/>
    <property type="match status" value="1"/>
</dbReference>
<proteinExistence type="predicted"/>
<comment type="caution">
    <text evidence="2">The sequence shown here is derived from an EMBL/GenBank/DDBJ whole genome shotgun (WGS) entry which is preliminary data.</text>
</comment>
<feature type="domain" description="Fido" evidence="1">
    <location>
        <begin position="107"/>
        <end position="260"/>
    </location>
</feature>
<evidence type="ECO:0000313" key="3">
    <source>
        <dbReference type="Proteomes" id="UP001257627"/>
    </source>
</evidence>
<evidence type="ECO:0000259" key="1">
    <source>
        <dbReference type="PROSITE" id="PS51459"/>
    </source>
</evidence>
<name>A0ABU3V7C1_9ACTN</name>
<reference evidence="2 3" key="1">
    <citation type="submission" date="2023-02" db="EMBL/GenBank/DDBJ databases">
        <authorList>
            <person name="Maleckis M."/>
        </authorList>
    </citation>
    <scope>NUCLEOTIDE SEQUENCE [LARGE SCALE GENOMIC DNA]</scope>
    <source>
        <strain evidence="2 3">P8-A2</strain>
    </source>
</reference>
<dbReference type="InterPro" id="IPR036597">
    <property type="entry name" value="Fido-like_dom_sf"/>
</dbReference>
<keyword evidence="3" id="KW-1185">Reference proteome</keyword>
<dbReference type="RefSeq" id="WP_143606274.1">
    <property type="nucleotide sequence ID" value="NZ_CP107955.1"/>
</dbReference>
<sequence length="380" mass="43327">MLFATPSLTSDDHRVIDEIEALRTEFRHQLAHPRRWEGQLRRSLTAAAVRGSTHIEGYTISAEDAETLIAGGDISPDTDEATRNAVTGYRDALTYIQHASGFQIFSWDHTLLSALHFMMTRAADKKVRPGEYRTNGVWVSGGPNRPPVYSAPNPEQVPELMDELIHWLAEGDLDVPALVRASMAHLNLVSIHPWSDGNGRMSRAVHTLVLAREGILAPEFSSIEEWLGADEYNTREYYGALRDVRTSWQPERDAGSWIRFCLTAHHLQAQEVQRRFEAAARLWFRLERLAEQHRLDERTVSALYAATQGHLRRTTYQAEEALTRDQALVDLRTLRRLDLVESVGHARTQRYTGGPVLRKIRTEVHAEVHADLYREPYRQP</sequence>
<gene>
    <name evidence="2" type="ORF">PU648_59950</name>
</gene>
<dbReference type="InterPro" id="IPR040198">
    <property type="entry name" value="Fido_containing"/>
</dbReference>
<dbReference type="Proteomes" id="UP001257627">
    <property type="component" value="Unassembled WGS sequence"/>
</dbReference>
<dbReference type="PROSITE" id="PS51459">
    <property type="entry name" value="FIDO"/>
    <property type="match status" value="1"/>
</dbReference>
<organism evidence="2 3">
    <name type="scientific">Streptomyces mirabilis</name>
    <dbReference type="NCBI Taxonomy" id="68239"/>
    <lineage>
        <taxon>Bacteria</taxon>
        <taxon>Bacillati</taxon>
        <taxon>Actinomycetota</taxon>
        <taxon>Actinomycetes</taxon>
        <taxon>Kitasatosporales</taxon>
        <taxon>Streptomycetaceae</taxon>
        <taxon>Streptomyces</taxon>
    </lineage>
</organism>
<protein>
    <submittedName>
        <fullName evidence="2">Fic family protein</fullName>
    </submittedName>
</protein>
<dbReference type="PANTHER" id="PTHR13504:SF38">
    <property type="entry name" value="FIDO DOMAIN-CONTAINING PROTEIN"/>
    <property type="match status" value="1"/>
</dbReference>
<dbReference type="InterPro" id="IPR003812">
    <property type="entry name" value="Fido"/>
</dbReference>
<evidence type="ECO:0000313" key="2">
    <source>
        <dbReference type="EMBL" id="MDU9002082.1"/>
    </source>
</evidence>
<dbReference type="Gene3D" id="1.10.3290.10">
    <property type="entry name" value="Fido-like domain"/>
    <property type="match status" value="1"/>
</dbReference>
<dbReference type="EMBL" id="JARAKF010000006">
    <property type="protein sequence ID" value="MDU9002082.1"/>
    <property type="molecule type" value="Genomic_DNA"/>
</dbReference>